<accession>A0A8T3D8Z7</accession>
<dbReference type="OrthoDB" id="10063431at2759"/>
<keyword evidence="4" id="KW-1185">Reference proteome</keyword>
<gene>
    <name evidence="3" type="ORF">AGOR_G00134960</name>
</gene>
<evidence type="ECO:0000259" key="2">
    <source>
        <dbReference type="PROSITE" id="PS51906"/>
    </source>
</evidence>
<dbReference type="PANTHER" id="PTHR37862:SF1">
    <property type="entry name" value="FANCONI ANEMIA CORE COMPLEX-ASSOCIATED PROTEIN 20"/>
    <property type="match status" value="1"/>
</dbReference>
<protein>
    <recommendedName>
        <fullName evidence="2">UBZ2-type domain-containing protein</fullName>
    </recommendedName>
</protein>
<feature type="domain" description="UBZ2-type" evidence="2">
    <location>
        <begin position="313"/>
        <end position="349"/>
    </location>
</feature>
<feature type="compositionally biased region" description="Polar residues" evidence="1">
    <location>
        <begin position="158"/>
        <end position="172"/>
    </location>
</feature>
<organism evidence="3 4">
    <name type="scientific">Albula goreensis</name>
    <dbReference type="NCBI Taxonomy" id="1534307"/>
    <lineage>
        <taxon>Eukaryota</taxon>
        <taxon>Metazoa</taxon>
        <taxon>Chordata</taxon>
        <taxon>Craniata</taxon>
        <taxon>Vertebrata</taxon>
        <taxon>Euteleostomi</taxon>
        <taxon>Actinopterygii</taxon>
        <taxon>Neopterygii</taxon>
        <taxon>Teleostei</taxon>
        <taxon>Albuliformes</taxon>
        <taxon>Albulidae</taxon>
        <taxon>Albula</taxon>
    </lineage>
</organism>
<dbReference type="InterPro" id="IPR031490">
    <property type="entry name" value="UBZ2_FAAP20"/>
</dbReference>
<dbReference type="Proteomes" id="UP000829720">
    <property type="component" value="Unassembled WGS sequence"/>
</dbReference>
<dbReference type="PROSITE" id="PS51906">
    <property type="entry name" value="ZF_UBZ2"/>
    <property type="match status" value="1"/>
</dbReference>
<feature type="region of interest" description="Disordered" evidence="1">
    <location>
        <begin position="262"/>
        <end position="304"/>
    </location>
</feature>
<dbReference type="InterPro" id="IPR052689">
    <property type="entry name" value="FA_core_complex_assoc"/>
</dbReference>
<dbReference type="PANTHER" id="PTHR37862">
    <property type="entry name" value="FANCONI ANEMIA CORE COMPLEX-ASSOCIATED PROTEIN 20"/>
    <property type="match status" value="1"/>
</dbReference>
<reference evidence="3" key="1">
    <citation type="submission" date="2021-01" db="EMBL/GenBank/DDBJ databases">
        <authorList>
            <person name="Zahm M."/>
            <person name="Roques C."/>
            <person name="Cabau C."/>
            <person name="Klopp C."/>
            <person name="Donnadieu C."/>
            <person name="Jouanno E."/>
            <person name="Lampietro C."/>
            <person name="Louis A."/>
            <person name="Herpin A."/>
            <person name="Echchiki A."/>
            <person name="Berthelot C."/>
            <person name="Parey E."/>
            <person name="Roest-Crollius H."/>
            <person name="Braasch I."/>
            <person name="Postlethwait J."/>
            <person name="Bobe J."/>
            <person name="Montfort J."/>
            <person name="Bouchez O."/>
            <person name="Begum T."/>
            <person name="Mejri S."/>
            <person name="Adams A."/>
            <person name="Chen W.-J."/>
            <person name="Guiguen Y."/>
        </authorList>
    </citation>
    <scope>NUCLEOTIDE SEQUENCE</scope>
    <source>
        <tissue evidence="3">Blood</tissue>
    </source>
</reference>
<comment type="caution">
    <text evidence="3">The sequence shown here is derived from an EMBL/GenBank/DDBJ whole genome shotgun (WGS) entry which is preliminary data.</text>
</comment>
<feature type="region of interest" description="Disordered" evidence="1">
    <location>
        <begin position="132"/>
        <end position="179"/>
    </location>
</feature>
<proteinExistence type="predicted"/>
<dbReference type="GO" id="GO:0043130">
    <property type="term" value="F:ubiquitin binding"/>
    <property type="evidence" value="ECO:0007669"/>
    <property type="project" value="InterPro"/>
</dbReference>
<sequence>MSEKHLKLKLKRKKSVIQEATCEEHSSTFFKKSTDVPIPFPPCNSELSILSKSTENAYDNNTGVWWDNPNLQDAEKLWAVTLKCAIPYLGQDVWEMVPALPLASTVTCSVEEQPGWKWCALNEEVSHLPSPLKPSAVSSAGLNATDPILSSEGAGTPPNCNTHKTNPSQQKGSDPAQERGKEITFRIPAPLNCLPGKEMGQQLENPSSRWKIAGGMGQGGCASRPHSFTGAVREENVAVGRASLKGARSGGAEGGMIKQQLPASAGDGPDRCAPAEEPGCAKSPMEEGDVSGNAGANWNSGGGARAAAVPVTMESCPMCLLRFPAGFTQMECDSHLARCLSEMSEDITW</sequence>
<dbReference type="Pfam" id="PF15750">
    <property type="entry name" value="UBZ_FAAP20"/>
    <property type="match status" value="1"/>
</dbReference>
<evidence type="ECO:0000256" key="1">
    <source>
        <dbReference type="SAM" id="MobiDB-lite"/>
    </source>
</evidence>
<dbReference type="EMBL" id="JAERUA010000012">
    <property type="protein sequence ID" value="KAI1892572.1"/>
    <property type="molecule type" value="Genomic_DNA"/>
</dbReference>
<name>A0A8T3D8Z7_9TELE</name>
<dbReference type="AlphaFoldDB" id="A0A8T3D8Z7"/>
<evidence type="ECO:0000313" key="3">
    <source>
        <dbReference type="EMBL" id="KAI1892572.1"/>
    </source>
</evidence>
<evidence type="ECO:0000313" key="4">
    <source>
        <dbReference type="Proteomes" id="UP000829720"/>
    </source>
</evidence>
<dbReference type="GO" id="GO:0043240">
    <property type="term" value="C:Fanconi anaemia nuclear complex"/>
    <property type="evidence" value="ECO:0007669"/>
    <property type="project" value="TreeGrafter"/>
</dbReference>